<keyword evidence="1" id="KW-0472">Membrane</keyword>
<protein>
    <submittedName>
        <fullName evidence="4">Peptidoglycan DD-metalloendopeptidase family protein</fullName>
    </submittedName>
</protein>
<accession>A0A6L6QJM9</accession>
<dbReference type="CDD" id="cd07341">
    <property type="entry name" value="M56_BlaR1_MecR1_like"/>
    <property type="match status" value="1"/>
</dbReference>
<dbReference type="PANTHER" id="PTHR21666:SF270">
    <property type="entry name" value="MUREIN HYDROLASE ACTIVATOR ENVC"/>
    <property type="match status" value="1"/>
</dbReference>
<proteinExistence type="predicted"/>
<organism evidence="4 5">
    <name type="scientific">Massilia eburnea</name>
    <dbReference type="NCBI Taxonomy" id="1776165"/>
    <lineage>
        <taxon>Bacteria</taxon>
        <taxon>Pseudomonadati</taxon>
        <taxon>Pseudomonadota</taxon>
        <taxon>Betaproteobacteria</taxon>
        <taxon>Burkholderiales</taxon>
        <taxon>Oxalobacteraceae</taxon>
        <taxon>Telluria group</taxon>
        <taxon>Massilia</taxon>
    </lineage>
</organism>
<dbReference type="InterPro" id="IPR011055">
    <property type="entry name" value="Dup_hybrid_motif"/>
</dbReference>
<dbReference type="OrthoDB" id="9815245at2"/>
<dbReference type="GO" id="GO:0004222">
    <property type="term" value="F:metalloendopeptidase activity"/>
    <property type="evidence" value="ECO:0007669"/>
    <property type="project" value="TreeGrafter"/>
</dbReference>
<dbReference type="Proteomes" id="UP000472320">
    <property type="component" value="Unassembled WGS sequence"/>
</dbReference>
<dbReference type="InterPro" id="IPR016047">
    <property type="entry name" value="M23ase_b-sheet_dom"/>
</dbReference>
<evidence type="ECO:0000259" key="2">
    <source>
        <dbReference type="Pfam" id="PF01551"/>
    </source>
</evidence>
<keyword evidence="5" id="KW-1185">Reference proteome</keyword>
<evidence type="ECO:0000259" key="3">
    <source>
        <dbReference type="Pfam" id="PF05569"/>
    </source>
</evidence>
<dbReference type="SUPFAM" id="SSF51261">
    <property type="entry name" value="Duplicated hybrid motif"/>
    <property type="match status" value="1"/>
</dbReference>
<comment type="caution">
    <text evidence="4">The sequence shown here is derived from an EMBL/GenBank/DDBJ whole genome shotgun (WGS) entry which is preliminary data.</text>
</comment>
<dbReference type="EMBL" id="WNKX01000013">
    <property type="protein sequence ID" value="MTW12320.1"/>
    <property type="molecule type" value="Genomic_DNA"/>
</dbReference>
<dbReference type="RefSeq" id="WP_155455260.1">
    <property type="nucleotide sequence ID" value="NZ_WNKX01000013.1"/>
</dbReference>
<feature type="domain" description="Peptidase M56" evidence="3">
    <location>
        <begin position="6"/>
        <end position="282"/>
    </location>
</feature>
<reference evidence="4 5" key="1">
    <citation type="submission" date="2019-11" db="EMBL/GenBank/DDBJ databases">
        <title>Type strains purchased from KCTC, JCM and DSMZ.</title>
        <authorList>
            <person name="Lu H."/>
        </authorList>
    </citation>
    <scope>NUCLEOTIDE SEQUENCE [LARGE SCALE GENOMIC DNA]</scope>
    <source>
        <strain evidence="4 5">JCM 31587</strain>
    </source>
</reference>
<evidence type="ECO:0000313" key="5">
    <source>
        <dbReference type="Proteomes" id="UP000472320"/>
    </source>
</evidence>
<dbReference type="AlphaFoldDB" id="A0A6L6QJM9"/>
<sequence length="508" mass="53689">MFALLFLQASIASVLAGAAAWLLLRSAARTWPGLEARRTPWLLGAAAAALTLALGLLPASARPSIVPAIELPAVLSNAAADASSRAGDASADDALFDEHDAMPIEPAPALLWLGYSWLALYSAGLAVCAARRLQATRRLAGLLAASQPLDRLSLADHAGFASLQRALPEVREIDAPIAPMLVGLTRPVLLLPRHLRDFDPAQQRLVIEHELTHLARRDPMWMHASFLLQAAQWFNPMVSRLGRQMAWAQELGCDRTVLLGRPSAQRRAYAAALVAQMRMQTVPGHGTALAFGGRVVDAVGARINMIRDGVPAIPRAVACALGWAALPAVIAASVLLQPALAWHIDAGPAGDPALAAAALPHWQAPMQRLRVSAFFGVLHAPTGRTHGGIDFATPTGTPVFAPADGVVVASTNRYLGESKWGEVVAIEHANGLRSLYAHMDRRQVKEGDHVAAGQQIGTSGATGKATGPHLHMEVTRNGGNIDPQALLGNLEANATRTALQRLKASRAS</sequence>
<feature type="transmembrane region" description="Helical" evidence="1">
    <location>
        <begin position="312"/>
        <end position="336"/>
    </location>
</feature>
<keyword evidence="1" id="KW-0812">Transmembrane</keyword>
<dbReference type="Gene3D" id="2.70.70.10">
    <property type="entry name" value="Glucose Permease (Domain IIA)"/>
    <property type="match status" value="1"/>
</dbReference>
<name>A0A6L6QJM9_9BURK</name>
<evidence type="ECO:0000313" key="4">
    <source>
        <dbReference type="EMBL" id="MTW12320.1"/>
    </source>
</evidence>
<dbReference type="InterPro" id="IPR050570">
    <property type="entry name" value="Cell_wall_metabolism_enzyme"/>
</dbReference>
<dbReference type="Pfam" id="PF01551">
    <property type="entry name" value="Peptidase_M23"/>
    <property type="match status" value="1"/>
</dbReference>
<dbReference type="InterPro" id="IPR008756">
    <property type="entry name" value="Peptidase_M56"/>
</dbReference>
<keyword evidence="1" id="KW-1133">Transmembrane helix</keyword>
<feature type="transmembrane region" description="Helical" evidence="1">
    <location>
        <begin position="40"/>
        <end position="61"/>
    </location>
</feature>
<gene>
    <name evidence="4" type="ORF">GM658_17065</name>
</gene>
<feature type="transmembrane region" description="Helical" evidence="1">
    <location>
        <begin position="109"/>
        <end position="130"/>
    </location>
</feature>
<feature type="domain" description="M23ase beta-sheet core" evidence="2">
    <location>
        <begin position="385"/>
        <end position="483"/>
    </location>
</feature>
<dbReference type="Pfam" id="PF05569">
    <property type="entry name" value="Peptidase_M56"/>
    <property type="match status" value="1"/>
</dbReference>
<feature type="transmembrane region" description="Helical" evidence="1">
    <location>
        <begin position="6"/>
        <end position="28"/>
    </location>
</feature>
<dbReference type="CDD" id="cd12797">
    <property type="entry name" value="M23_peptidase"/>
    <property type="match status" value="1"/>
</dbReference>
<evidence type="ECO:0000256" key="1">
    <source>
        <dbReference type="SAM" id="Phobius"/>
    </source>
</evidence>
<dbReference type="PANTHER" id="PTHR21666">
    <property type="entry name" value="PEPTIDASE-RELATED"/>
    <property type="match status" value="1"/>
</dbReference>